<dbReference type="PROSITE" id="PS50011">
    <property type="entry name" value="PROTEIN_KINASE_DOM"/>
    <property type="match status" value="1"/>
</dbReference>
<name>A0AAJ7WL97_PETMA</name>
<dbReference type="GO" id="GO:0030425">
    <property type="term" value="C:dendrite"/>
    <property type="evidence" value="ECO:0007669"/>
    <property type="project" value="TreeGrafter"/>
</dbReference>
<dbReference type="PANTHER" id="PTHR46877:SF14">
    <property type="entry name" value="RECEPTOR PROTEIN-TYROSINE KINASE"/>
    <property type="match status" value="1"/>
</dbReference>
<dbReference type="RefSeq" id="XP_032800708.1">
    <property type="nucleotide sequence ID" value="XM_032944817.1"/>
</dbReference>
<organism evidence="7 8">
    <name type="scientific">Petromyzon marinus</name>
    <name type="common">Sea lamprey</name>
    <dbReference type="NCBI Taxonomy" id="7757"/>
    <lineage>
        <taxon>Eukaryota</taxon>
        <taxon>Metazoa</taxon>
        <taxon>Chordata</taxon>
        <taxon>Craniata</taxon>
        <taxon>Vertebrata</taxon>
        <taxon>Cyclostomata</taxon>
        <taxon>Hyperoartia</taxon>
        <taxon>Petromyzontiformes</taxon>
        <taxon>Petromyzontidae</taxon>
        <taxon>Petromyzon</taxon>
    </lineage>
</organism>
<dbReference type="InterPro" id="IPR000719">
    <property type="entry name" value="Prot_kinase_dom"/>
</dbReference>
<dbReference type="Proteomes" id="UP001318040">
    <property type="component" value="Unplaced"/>
</dbReference>
<dbReference type="InterPro" id="IPR050449">
    <property type="entry name" value="Ephrin_rcpt_TKs"/>
</dbReference>
<dbReference type="PRINTS" id="PR00109">
    <property type="entry name" value="TYRKINASE"/>
</dbReference>
<dbReference type="AlphaFoldDB" id="A0AAJ7WL97"/>
<evidence type="ECO:0000256" key="1">
    <source>
        <dbReference type="ARBA" id="ARBA00004167"/>
    </source>
</evidence>
<reference evidence="8" key="1">
    <citation type="submission" date="2025-08" db="UniProtKB">
        <authorList>
            <consortium name="RefSeq"/>
        </authorList>
    </citation>
    <scope>IDENTIFICATION</scope>
    <source>
        <tissue evidence="8">Sperm</tissue>
    </source>
</reference>
<dbReference type="InterPro" id="IPR008266">
    <property type="entry name" value="Tyr_kinase_AS"/>
</dbReference>
<dbReference type="SUPFAM" id="SSF56112">
    <property type="entry name" value="Protein kinase-like (PK-like)"/>
    <property type="match status" value="1"/>
</dbReference>
<sequence length="96" mass="10753">MIITEFMENHSLDLFLRMKKGHLVVTQLLGMLRDVASGMEYLSRRGYVHRDLAARNVLVSGELTCKVSDFGLSRTLLLDADPEGAYTSRGGKIPIR</sequence>
<dbReference type="Gene3D" id="1.10.510.10">
    <property type="entry name" value="Transferase(Phosphotransferase) domain 1"/>
    <property type="match status" value="1"/>
</dbReference>
<evidence type="ECO:0000313" key="7">
    <source>
        <dbReference type="Proteomes" id="UP001318040"/>
    </source>
</evidence>
<evidence type="ECO:0000256" key="3">
    <source>
        <dbReference type="ARBA" id="ARBA00022840"/>
    </source>
</evidence>
<evidence type="ECO:0000256" key="5">
    <source>
        <dbReference type="ARBA" id="ARBA00023170"/>
    </source>
</evidence>
<keyword evidence="4" id="KW-0472">Membrane</keyword>
<dbReference type="InterPro" id="IPR011009">
    <property type="entry name" value="Kinase-like_dom_sf"/>
</dbReference>
<evidence type="ECO:0000256" key="2">
    <source>
        <dbReference type="ARBA" id="ARBA00022741"/>
    </source>
</evidence>
<evidence type="ECO:0000256" key="4">
    <source>
        <dbReference type="ARBA" id="ARBA00023136"/>
    </source>
</evidence>
<dbReference type="GO" id="GO:0005886">
    <property type="term" value="C:plasma membrane"/>
    <property type="evidence" value="ECO:0007669"/>
    <property type="project" value="TreeGrafter"/>
</dbReference>
<dbReference type="GO" id="GO:0005524">
    <property type="term" value="F:ATP binding"/>
    <property type="evidence" value="ECO:0007669"/>
    <property type="project" value="UniProtKB-KW"/>
</dbReference>
<keyword evidence="3" id="KW-0067">ATP-binding</keyword>
<protein>
    <submittedName>
        <fullName evidence="8">Ephrin type-A receptor 8-like</fullName>
    </submittedName>
</protein>
<dbReference type="PANTHER" id="PTHR46877">
    <property type="entry name" value="EPH RECEPTOR A5"/>
    <property type="match status" value="1"/>
</dbReference>
<keyword evidence="5" id="KW-0675">Receptor</keyword>
<keyword evidence="2" id="KW-0547">Nucleotide-binding</keyword>
<dbReference type="InterPro" id="IPR020635">
    <property type="entry name" value="Tyr_kinase_cat_dom"/>
</dbReference>
<gene>
    <name evidence="8" type="primary">LOC116937722</name>
</gene>
<proteinExistence type="predicted"/>
<accession>A0AAJ7WL97</accession>
<dbReference type="GO" id="GO:0007411">
    <property type="term" value="P:axon guidance"/>
    <property type="evidence" value="ECO:0007669"/>
    <property type="project" value="TreeGrafter"/>
</dbReference>
<dbReference type="SMART" id="SM00219">
    <property type="entry name" value="TyrKc"/>
    <property type="match status" value="1"/>
</dbReference>
<keyword evidence="7" id="KW-1185">Reference proteome</keyword>
<feature type="domain" description="Protein kinase" evidence="6">
    <location>
        <begin position="1"/>
        <end position="96"/>
    </location>
</feature>
<dbReference type="KEGG" id="pmrn:116937722"/>
<evidence type="ECO:0000259" key="6">
    <source>
        <dbReference type="PROSITE" id="PS50011"/>
    </source>
</evidence>
<dbReference type="GO" id="GO:0005005">
    <property type="term" value="F:transmembrane-ephrin receptor activity"/>
    <property type="evidence" value="ECO:0007669"/>
    <property type="project" value="TreeGrafter"/>
</dbReference>
<dbReference type="Pfam" id="PF07714">
    <property type="entry name" value="PK_Tyr_Ser-Thr"/>
    <property type="match status" value="1"/>
</dbReference>
<comment type="subcellular location">
    <subcellularLocation>
        <location evidence="1">Membrane</location>
        <topology evidence="1">Single-pass membrane protein</topology>
    </subcellularLocation>
</comment>
<dbReference type="PROSITE" id="PS00109">
    <property type="entry name" value="PROTEIN_KINASE_TYR"/>
    <property type="match status" value="1"/>
</dbReference>
<evidence type="ECO:0000313" key="8">
    <source>
        <dbReference type="RefSeq" id="XP_032800708.1"/>
    </source>
</evidence>
<dbReference type="InterPro" id="IPR001245">
    <property type="entry name" value="Ser-Thr/Tyr_kinase_cat_dom"/>
</dbReference>